<evidence type="ECO:0000259" key="6">
    <source>
        <dbReference type="PROSITE" id="PS50123"/>
    </source>
</evidence>
<keyword evidence="5" id="KW-0949">S-adenosyl-L-methionine</keyword>
<dbReference type="GO" id="GO:0032259">
    <property type="term" value="P:methylation"/>
    <property type="evidence" value="ECO:0007669"/>
    <property type="project" value="UniProtKB-KW"/>
</dbReference>
<dbReference type="Pfam" id="PF03705">
    <property type="entry name" value="CheR_N"/>
    <property type="match status" value="1"/>
</dbReference>
<comment type="caution">
    <text evidence="7">The sequence shown here is derived from an EMBL/GenBank/DDBJ whole genome shotgun (WGS) entry which is preliminary data.</text>
</comment>
<dbReference type="RefSeq" id="WP_246911474.1">
    <property type="nucleotide sequence ID" value="NZ_JALJRB010000019.1"/>
</dbReference>
<keyword evidence="3" id="KW-0489">Methyltransferase</keyword>
<evidence type="ECO:0000313" key="7">
    <source>
        <dbReference type="EMBL" id="MCJ8501951.1"/>
    </source>
</evidence>
<reference evidence="7" key="1">
    <citation type="submission" date="2022-04" db="EMBL/GenBank/DDBJ databases">
        <title>Desulfatitalea alkaliphila sp. nov., a novel anaerobic sulfate-reducing bacterium isolated from terrestrial mud volcano, Taman Peninsula, Russia.</title>
        <authorList>
            <person name="Khomyakova M.A."/>
            <person name="Merkel A.Y."/>
            <person name="Slobodkin A.I."/>
        </authorList>
    </citation>
    <scope>NUCLEOTIDE SEQUENCE</scope>
    <source>
        <strain evidence="7">M08but</strain>
    </source>
</reference>
<dbReference type="PANTHER" id="PTHR24422:SF21">
    <property type="entry name" value="CHEMOTAXIS PROTEIN METHYLTRANSFERASE 1"/>
    <property type="match status" value="1"/>
</dbReference>
<evidence type="ECO:0000256" key="2">
    <source>
        <dbReference type="ARBA" id="ARBA00012534"/>
    </source>
</evidence>
<dbReference type="InterPro" id="IPR029063">
    <property type="entry name" value="SAM-dependent_MTases_sf"/>
</dbReference>
<evidence type="ECO:0000256" key="5">
    <source>
        <dbReference type="ARBA" id="ARBA00022691"/>
    </source>
</evidence>
<dbReference type="GO" id="GO:0008983">
    <property type="term" value="F:protein-glutamate O-methyltransferase activity"/>
    <property type="evidence" value="ECO:0007669"/>
    <property type="project" value="UniProtKB-EC"/>
</dbReference>
<accession>A0AA41R536</accession>
<dbReference type="AlphaFoldDB" id="A0AA41R536"/>
<organism evidence="7 8">
    <name type="scientific">Desulfatitalea alkaliphila</name>
    <dbReference type="NCBI Taxonomy" id="2929485"/>
    <lineage>
        <taxon>Bacteria</taxon>
        <taxon>Pseudomonadati</taxon>
        <taxon>Thermodesulfobacteriota</taxon>
        <taxon>Desulfobacteria</taxon>
        <taxon>Desulfobacterales</taxon>
        <taxon>Desulfosarcinaceae</taxon>
        <taxon>Desulfatitalea</taxon>
    </lineage>
</organism>
<dbReference type="EC" id="2.1.1.80" evidence="2"/>
<dbReference type="InterPro" id="IPR022641">
    <property type="entry name" value="CheR_N"/>
</dbReference>
<protein>
    <recommendedName>
        <fullName evidence="2">protein-glutamate O-methyltransferase</fullName>
        <ecNumber evidence="2">2.1.1.80</ecNumber>
    </recommendedName>
</protein>
<dbReference type="Proteomes" id="UP001165427">
    <property type="component" value="Unassembled WGS sequence"/>
</dbReference>
<evidence type="ECO:0000256" key="1">
    <source>
        <dbReference type="ARBA" id="ARBA00001541"/>
    </source>
</evidence>
<dbReference type="InterPro" id="IPR000780">
    <property type="entry name" value="CheR_MeTrfase"/>
</dbReference>
<sequence length="312" mass="34843">MNLPMPGGNARIGDGITSANGGANGIQPIPGIRRQVKITPAEIVHFAKYVRDLTGIHIEAAKSYLLETRLGRLLEQEGCDSFTALLQKAKADAGKRLQNQIIDAITTNETLFFRDTSPFELLKFKIIPELIDKRAANKSAASVPLRIWSAACSTGQEVFSIAIVLRELLGNNPKYNIQLLGTDISDAAIKQASSGIYNRFEIERGLPRERLQRYFTVSGDNWKIKDEIRSMATFRKINLLAPFTGMGKFDLIFCRNVAIYFTLEDRMGLFDKIADTLVPDGYLIIGSTESLTGVCPRFIPKRHLKSIFYQLR</sequence>
<dbReference type="PROSITE" id="PS50123">
    <property type="entry name" value="CHER"/>
    <property type="match status" value="1"/>
</dbReference>
<keyword evidence="4" id="KW-0808">Transferase</keyword>
<proteinExistence type="predicted"/>
<dbReference type="Gene3D" id="3.40.50.150">
    <property type="entry name" value="Vaccinia Virus protein VP39"/>
    <property type="match status" value="1"/>
</dbReference>
<dbReference type="SMART" id="SM00138">
    <property type="entry name" value="MeTrc"/>
    <property type="match status" value="1"/>
</dbReference>
<dbReference type="CDD" id="cd02440">
    <property type="entry name" value="AdoMet_MTases"/>
    <property type="match status" value="1"/>
</dbReference>
<dbReference type="EMBL" id="JALJRB010000019">
    <property type="protein sequence ID" value="MCJ8501951.1"/>
    <property type="molecule type" value="Genomic_DNA"/>
</dbReference>
<name>A0AA41R536_9BACT</name>
<evidence type="ECO:0000313" key="8">
    <source>
        <dbReference type="Proteomes" id="UP001165427"/>
    </source>
</evidence>
<dbReference type="InterPro" id="IPR050903">
    <property type="entry name" value="Bact_Chemotaxis_MeTrfase"/>
</dbReference>
<dbReference type="SUPFAM" id="SSF47757">
    <property type="entry name" value="Chemotaxis receptor methyltransferase CheR, N-terminal domain"/>
    <property type="match status" value="1"/>
</dbReference>
<feature type="domain" description="CheR-type methyltransferase" evidence="6">
    <location>
        <begin position="31"/>
        <end position="312"/>
    </location>
</feature>
<dbReference type="PANTHER" id="PTHR24422">
    <property type="entry name" value="CHEMOTAXIS PROTEIN METHYLTRANSFERASE"/>
    <property type="match status" value="1"/>
</dbReference>
<comment type="catalytic activity">
    <reaction evidence="1">
        <text>L-glutamyl-[protein] + S-adenosyl-L-methionine = [protein]-L-glutamate 5-O-methyl ester + S-adenosyl-L-homocysteine</text>
        <dbReference type="Rhea" id="RHEA:24452"/>
        <dbReference type="Rhea" id="RHEA-COMP:10208"/>
        <dbReference type="Rhea" id="RHEA-COMP:10311"/>
        <dbReference type="ChEBI" id="CHEBI:29973"/>
        <dbReference type="ChEBI" id="CHEBI:57856"/>
        <dbReference type="ChEBI" id="CHEBI:59789"/>
        <dbReference type="ChEBI" id="CHEBI:82795"/>
        <dbReference type="EC" id="2.1.1.80"/>
    </reaction>
</comment>
<dbReference type="Gene3D" id="1.10.155.10">
    <property type="entry name" value="Chemotaxis receptor methyltransferase CheR, N-terminal domain"/>
    <property type="match status" value="1"/>
</dbReference>
<dbReference type="Pfam" id="PF01739">
    <property type="entry name" value="CheR"/>
    <property type="match status" value="1"/>
</dbReference>
<gene>
    <name evidence="7" type="ORF">MRX98_15315</name>
</gene>
<keyword evidence="8" id="KW-1185">Reference proteome</keyword>
<evidence type="ECO:0000256" key="3">
    <source>
        <dbReference type="ARBA" id="ARBA00022603"/>
    </source>
</evidence>
<dbReference type="InterPro" id="IPR036804">
    <property type="entry name" value="CheR_N_sf"/>
</dbReference>
<dbReference type="SUPFAM" id="SSF53335">
    <property type="entry name" value="S-adenosyl-L-methionine-dependent methyltransferases"/>
    <property type="match status" value="1"/>
</dbReference>
<evidence type="ECO:0000256" key="4">
    <source>
        <dbReference type="ARBA" id="ARBA00022679"/>
    </source>
</evidence>
<dbReference type="InterPro" id="IPR022642">
    <property type="entry name" value="CheR_C"/>
</dbReference>
<dbReference type="PRINTS" id="PR00996">
    <property type="entry name" value="CHERMTFRASE"/>
</dbReference>